<gene>
    <name evidence="2" type="ORF">CTRG_05825</name>
</gene>
<reference evidence="2 3" key="1">
    <citation type="journal article" date="2009" name="Nature">
        <title>Evolution of pathogenicity and sexual reproduction in eight Candida genomes.</title>
        <authorList>
            <person name="Butler G."/>
            <person name="Rasmussen M.D."/>
            <person name="Lin M.F."/>
            <person name="Santos M.A."/>
            <person name="Sakthikumar S."/>
            <person name="Munro C.A."/>
            <person name="Rheinbay E."/>
            <person name="Grabherr M."/>
            <person name="Forche A."/>
            <person name="Reedy J.L."/>
            <person name="Agrafioti I."/>
            <person name="Arnaud M.B."/>
            <person name="Bates S."/>
            <person name="Brown A.J."/>
            <person name="Brunke S."/>
            <person name="Costanzo M.C."/>
            <person name="Fitzpatrick D.A."/>
            <person name="de Groot P.W."/>
            <person name="Harris D."/>
            <person name="Hoyer L.L."/>
            <person name="Hube B."/>
            <person name="Klis F.M."/>
            <person name="Kodira C."/>
            <person name="Lennard N."/>
            <person name="Logue M.E."/>
            <person name="Martin R."/>
            <person name="Neiman A.M."/>
            <person name="Nikolaou E."/>
            <person name="Quail M.A."/>
            <person name="Quinn J."/>
            <person name="Santos M.C."/>
            <person name="Schmitzberger F.F."/>
            <person name="Sherlock G."/>
            <person name="Shah P."/>
            <person name="Silverstein K.A."/>
            <person name="Skrzypek M.S."/>
            <person name="Soll D."/>
            <person name="Staggs R."/>
            <person name="Stansfield I."/>
            <person name="Stumpf M.P."/>
            <person name="Sudbery P.E."/>
            <person name="Srikantha T."/>
            <person name="Zeng Q."/>
            <person name="Berman J."/>
            <person name="Berriman M."/>
            <person name="Heitman J."/>
            <person name="Gow N.A."/>
            <person name="Lorenz M.C."/>
            <person name="Birren B.W."/>
            <person name="Kellis M."/>
            <person name="Cuomo C.A."/>
        </authorList>
    </citation>
    <scope>NUCLEOTIDE SEQUENCE [LARGE SCALE GENOMIC DNA]</scope>
    <source>
        <strain evidence="3">ATCC MYA-3404 / T1</strain>
    </source>
</reference>
<dbReference type="GeneID" id="8300174"/>
<feature type="signal peptide" evidence="1">
    <location>
        <begin position="1"/>
        <end position="17"/>
    </location>
</feature>
<name>C5MID2_CANTT</name>
<dbReference type="KEGG" id="ctp:CTRG_05825"/>
<organism evidence="2 3">
    <name type="scientific">Candida tropicalis (strain ATCC MYA-3404 / T1)</name>
    <name type="common">Yeast</name>
    <dbReference type="NCBI Taxonomy" id="294747"/>
    <lineage>
        <taxon>Eukaryota</taxon>
        <taxon>Fungi</taxon>
        <taxon>Dikarya</taxon>
        <taxon>Ascomycota</taxon>
        <taxon>Saccharomycotina</taxon>
        <taxon>Pichiomycetes</taxon>
        <taxon>Debaryomycetaceae</taxon>
        <taxon>Candida/Lodderomyces clade</taxon>
        <taxon>Candida</taxon>
    </lineage>
</organism>
<keyword evidence="1" id="KW-0732">Signal</keyword>
<accession>C5MID2</accession>
<dbReference type="Proteomes" id="UP000002037">
    <property type="component" value="Unassembled WGS sequence"/>
</dbReference>
<feature type="chain" id="PRO_5002955311" description="ER membrane protein complex subunit 10" evidence="1">
    <location>
        <begin position="18"/>
        <end position="202"/>
    </location>
</feature>
<dbReference type="EMBL" id="GG692404">
    <property type="protein sequence ID" value="EER30426.1"/>
    <property type="molecule type" value="Genomic_DNA"/>
</dbReference>
<keyword evidence="3" id="KW-1185">Reference proteome</keyword>
<proteinExistence type="predicted"/>
<dbReference type="RefSeq" id="XP_002546347.1">
    <property type="nucleotide sequence ID" value="XM_002546301.1"/>
</dbReference>
<dbReference type="eggNOG" id="ENOG502SFUR">
    <property type="taxonomic scope" value="Eukaryota"/>
</dbReference>
<evidence type="ECO:0000313" key="2">
    <source>
        <dbReference type="EMBL" id="EER30426.1"/>
    </source>
</evidence>
<dbReference type="HOGENOM" id="CLU_110348_0_0_1"/>
<evidence type="ECO:0008006" key="4">
    <source>
        <dbReference type="Google" id="ProtNLM"/>
    </source>
</evidence>
<evidence type="ECO:0000256" key="1">
    <source>
        <dbReference type="SAM" id="SignalP"/>
    </source>
</evidence>
<evidence type="ECO:0000313" key="3">
    <source>
        <dbReference type="Proteomes" id="UP000002037"/>
    </source>
</evidence>
<dbReference type="OrthoDB" id="1894652at2759"/>
<dbReference type="Pfam" id="PF21203">
    <property type="entry name" value="ECM10"/>
    <property type="match status" value="1"/>
</dbReference>
<protein>
    <recommendedName>
        <fullName evidence="4">ER membrane protein complex subunit 10</fullName>
    </recommendedName>
</protein>
<dbReference type="VEuPathDB" id="FungiDB:CTRG_05825"/>
<dbReference type="AlphaFoldDB" id="C5MID2"/>
<sequence>MQFINIITLFLVALTSADQTKINLFIKPIDGQSSDSIGFINDNSVYLVDTELDPSKSYCIGTKDLENHECFTFINGVSSLNNTVIDAFIDENGDITRLALNFDESSKPTIRKHKVHPAAIPNMNAESIKKQRQQQQQQAQNSGKVRVVKQKKLIKYIDDEGNEVEKEIEEEVEIDERSWVQKNWMYIVPPLLLFLVMGGDSK</sequence>